<evidence type="ECO:0000313" key="3">
    <source>
        <dbReference type="EMBL" id="VDL80987.1"/>
    </source>
</evidence>
<dbReference type="WBParaSite" id="NBR_0001737001-mRNA-1">
    <property type="protein sequence ID" value="NBR_0001737001-mRNA-1"/>
    <property type="gene ID" value="NBR_0001737001"/>
</dbReference>
<reference evidence="3 4" key="2">
    <citation type="submission" date="2018-11" db="EMBL/GenBank/DDBJ databases">
        <authorList>
            <consortium name="Pathogen Informatics"/>
        </authorList>
    </citation>
    <scope>NUCLEOTIDE SEQUENCE [LARGE SCALE GENOMIC DNA]</scope>
</reference>
<dbReference type="PANTHER" id="PTHR15670">
    <property type="entry name" value="RHO GTPASE ACTIVATING PROTEIN 11A"/>
    <property type="match status" value="1"/>
</dbReference>
<dbReference type="Proteomes" id="UP000271162">
    <property type="component" value="Unassembled WGS sequence"/>
</dbReference>
<feature type="domain" description="Rho-GAP" evidence="2">
    <location>
        <begin position="1"/>
        <end position="228"/>
    </location>
</feature>
<protein>
    <submittedName>
        <fullName evidence="5">Rho-GAP domain-containing protein</fullName>
    </submittedName>
</protein>
<dbReference type="EMBL" id="UYSL01022724">
    <property type="protein sequence ID" value="VDL80987.1"/>
    <property type="molecule type" value="Genomic_DNA"/>
</dbReference>
<sequence>MKFSLLARKDNKDESPPPTPRHRTRTLEVLWPSNSHNYGQCEIKPAMYFGRLPSESACGSDGSVHRLGYLVYMGGADLPEDFNVHDVCTMVKRFLRSLQEKLLWSDRLIDKLLELAERPNTVTRLDICSLFEPEYEAIRMEGDKSPNSTHLGTLGYLLRQLQGISQHEHKTQMSSESLAQVFVPALFGDEMCITKIKRRPGQKDDKLRAARELAKLRGIAVEQHELPRTKTLQAQPSSSIPRLLKRNDQDAILRRDSGKKRGETSPPRGNKQRHGTATVGETIVVTPSVRSPPTEELQTDAPPTPPPTILYTTQQISTTSTRLVASSYVSKAVAAFSQPIPSKEKTSRAGVPVPRGRRSQTCPVSRIPSYRRASMAKKDASPPEDNNGHAVLEEKSFAPTSPQKLSLSRLHYMASPSVF</sequence>
<gene>
    <name evidence="3" type="ORF">NBR_LOCUS17371</name>
</gene>
<evidence type="ECO:0000313" key="4">
    <source>
        <dbReference type="Proteomes" id="UP000271162"/>
    </source>
</evidence>
<dbReference type="CDD" id="cd00159">
    <property type="entry name" value="RhoGAP"/>
    <property type="match status" value="1"/>
</dbReference>
<dbReference type="AlphaFoldDB" id="A0A158R322"/>
<accession>A0A158R322</accession>
<evidence type="ECO:0000256" key="1">
    <source>
        <dbReference type="SAM" id="MobiDB-lite"/>
    </source>
</evidence>
<dbReference type="InterPro" id="IPR000198">
    <property type="entry name" value="RhoGAP_dom"/>
</dbReference>
<dbReference type="SUPFAM" id="SSF48350">
    <property type="entry name" value="GTPase activation domain, GAP"/>
    <property type="match status" value="1"/>
</dbReference>
<evidence type="ECO:0000259" key="2">
    <source>
        <dbReference type="PROSITE" id="PS50238"/>
    </source>
</evidence>
<dbReference type="PANTHER" id="PTHR15670:SF4">
    <property type="entry name" value="RHO GTPASE-ACTIVATING PROTEIN 11A"/>
    <property type="match status" value="1"/>
</dbReference>
<dbReference type="STRING" id="27835.A0A158R322"/>
<feature type="region of interest" description="Disordered" evidence="1">
    <location>
        <begin position="227"/>
        <end position="306"/>
    </location>
</feature>
<name>A0A158R322_NIPBR</name>
<dbReference type="GO" id="GO:0005096">
    <property type="term" value="F:GTPase activator activity"/>
    <property type="evidence" value="ECO:0007669"/>
    <property type="project" value="TreeGrafter"/>
</dbReference>
<keyword evidence="4" id="KW-1185">Reference proteome</keyword>
<feature type="compositionally biased region" description="Basic and acidic residues" evidence="1">
    <location>
        <begin position="245"/>
        <end position="263"/>
    </location>
</feature>
<dbReference type="GO" id="GO:0007165">
    <property type="term" value="P:signal transduction"/>
    <property type="evidence" value="ECO:0007669"/>
    <property type="project" value="InterPro"/>
</dbReference>
<dbReference type="Pfam" id="PF00620">
    <property type="entry name" value="RhoGAP"/>
    <property type="match status" value="1"/>
</dbReference>
<evidence type="ECO:0000313" key="5">
    <source>
        <dbReference type="WBParaSite" id="NBR_0001737001-mRNA-1"/>
    </source>
</evidence>
<dbReference type="InterPro" id="IPR042869">
    <property type="entry name" value="ARHGAP11A/B"/>
</dbReference>
<dbReference type="PROSITE" id="PS50238">
    <property type="entry name" value="RHOGAP"/>
    <property type="match status" value="1"/>
</dbReference>
<dbReference type="InterPro" id="IPR008936">
    <property type="entry name" value="Rho_GTPase_activation_prot"/>
</dbReference>
<proteinExistence type="predicted"/>
<feature type="region of interest" description="Disordered" evidence="1">
    <location>
        <begin position="1"/>
        <end position="23"/>
    </location>
</feature>
<feature type="region of interest" description="Disordered" evidence="1">
    <location>
        <begin position="343"/>
        <end position="406"/>
    </location>
</feature>
<feature type="compositionally biased region" description="Polar residues" evidence="1">
    <location>
        <begin position="230"/>
        <end position="240"/>
    </location>
</feature>
<reference evidence="5" key="1">
    <citation type="submission" date="2016-04" db="UniProtKB">
        <authorList>
            <consortium name="WormBaseParasite"/>
        </authorList>
    </citation>
    <scope>IDENTIFICATION</scope>
</reference>
<organism evidence="5">
    <name type="scientific">Nippostrongylus brasiliensis</name>
    <name type="common">Rat hookworm</name>
    <dbReference type="NCBI Taxonomy" id="27835"/>
    <lineage>
        <taxon>Eukaryota</taxon>
        <taxon>Metazoa</taxon>
        <taxon>Ecdysozoa</taxon>
        <taxon>Nematoda</taxon>
        <taxon>Chromadorea</taxon>
        <taxon>Rhabditida</taxon>
        <taxon>Rhabditina</taxon>
        <taxon>Rhabditomorpha</taxon>
        <taxon>Strongyloidea</taxon>
        <taxon>Heligmosomidae</taxon>
        <taxon>Nippostrongylus</taxon>
    </lineage>
</organism>
<dbReference type="SMART" id="SM00324">
    <property type="entry name" value="RhoGAP"/>
    <property type="match status" value="1"/>
</dbReference>
<dbReference type="Gene3D" id="1.10.555.10">
    <property type="entry name" value="Rho GTPase activation protein"/>
    <property type="match status" value="1"/>
</dbReference>